<evidence type="ECO:0008006" key="9">
    <source>
        <dbReference type="Google" id="ProtNLM"/>
    </source>
</evidence>
<dbReference type="PANTHER" id="PTHR30618:SF4">
    <property type="entry name" value="ALLANTOIN PERMEASE"/>
    <property type="match status" value="1"/>
</dbReference>
<evidence type="ECO:0000313" key="7">
    <source>
        <dbReference type="EMBL" id="GAO46630.1"/>
    </source>
</evidence>
<evidence type="ECO:0000256" key="2">
    <source>
        <dbReference type="ARBA" id="ARBA00008974"/>
    </source>
</evidence>
<feature type="transmembrane region" description="Helical" evidence="6">
    <location>
        <begin position="214"/>
        <end position="235"/>
    </location>
</feature>
<dbReference type="InterPro" id="IPR001248">
    <property type="entry name" value="Pur-cyt_permease"/>
</dbReference>
<dbReference type="NCBIfam" id="TIGR00800">
    <property type="entry name" value="ncs1"/>
    <property type="match status" value="1"/>
</dbReference>
<reference evidence="7 8" key="1">
    <citation type="journal article" date="2011" name="J. Gen. Appl. Microbiol.">
        <title>Draft genome sequencing of the enigmatic yeast Saitoella complicata.</title>
        <authorList>
            <person name="Nishida H."/>
            <person name="Hamamoto M."/>
            <person name="Sugiyama J."/>
        </authorList>
    </citation>
    <scope>NUCLEOTIDE SEQUENCE [LARGE SCALE GENOMIC DNA]</scope>
    <source>
        <strain evidence="7 8">NRRL Y-17804</strain>
    </source>
</reference>
<keyword evidence="4 6" id="KW-1133">Transmembrane helix</keyword>
<dbReference type="GO" id="GO:0005886">
    <property type="term" value="C:plasma membrane"/>
    <property type="evidence" value="ECO:0007669"/>
    <property type="project" value="TreeGrafter"/>
</dbReference>
<evidence type="ECO:0000256" key="6">
    <source>
        <dbReference type="SAM" id="Phobius"/>
    </source>
</evidence>
<evidence type="ECO:0000256" key="4">
    <source>
        <dbReference type="ARBA" id="ARBA00022989"/>
    </source>
</evidence>
<dbReference type="GO" id="GO:0015205">
    <property type="term" value="F:nucleobase transmembrane transporter activity"/>
    <property type="evidence" value="ECO:0007669"/>
    <property type="project" value="TreeGrafter"/>
</dbReference>
<accession>A0A0E9NB45</accession>
<feature type="transmembrane region" description="Helical" evidence="6">
    <location>
        <begin position="342"/>
        <end position="362"/>
    </location>
</feature>
<evidence type="ECO:0000256" key="5">
    <source>
        <dbReference type="ARBA" id="ARBA00023136"/>
    </source>
</evidence>
<feature type="transmembrane region" description="Helical" evidence="6">
    <location>
        <begin position="582"/>
        <end position="601"/>
    </location>
</feature>
<dbReference type="InterPro" id="IPR045225">
    <property type="entry name" value="Uracil/uridine/allantoin_perm"/>
</dbReference>
<reference evidence="7 8" key="3">
    <citation type="journal article" date="2015" name="Genome Announc.">
        <title>Draft Genome Sequence of the Archiascomycetous Yeast Saitoella complicata.</title>
        <authorList>
            <person name="Yamauchi K."/>
            <person name="Kondo S."/>
            <person name="Hamamoto M."/>
            <person name="Takahashi Y."/>
            <person name="Ogura Y."/>
            <person name="Hayashi T."/>
            <person name="Nishida H."/>
        </authorList>
    </citation>
    <scope>NUCLEOTIDE SEQUENCE [LARGE SCALE GENOMIC DNA]</scope>
    <source>
        <strain evidence="7 8">NRRL Y-17804</strain>
    </source>
</reference>
<dbReference type="InterPro" id="IPR012681">
    <property type="entry name" value="NCS1"/>
</dbReference>
<evidence type="ECO:0000313" key="8">
    <source>
        <dbReference type="Proteomes" id="UP000033140"/>
    </source>
</evidence>
<reference evidence="7 8" key="2">
    <citation type="journal article" date="2014" name="J. Gen. Appl. Microbiol.">
        <title>The early diverging ascomycetous budding yeast Saitoella complicata has three histone deacetylases belonging to the Clr6, Hos2, and Rpd3 lineages.</title>
        <authorList>
            <person name="Nishida H."/>
            <person name="Matsumoto T."/>
            <person name="Kondo S."/>
            <person name="Hamamoto M."/>
            <person name="Yoshikawa H."/>
        </authorList>
    </citation>
    <scope>NUCLEOTIDE SEQUENCE [LARGE SCALE GENOMIC DNA]</scope>
    <source>
        <strain evidence="7 8">NRRL Y-17804</strain>
    </source>
</reference>
<gene>
    <name evidence="7" type="ORF">G7K_0857-t2</name>
</gene>
<feature type="transmembrane region" description="Helical" evidence="6">
    <location>
        <begin position="496"/>
        <end position="520"/>
    </location>
</feature>
<keyword evidence="3 6" id="KW-0812">Transmembrane</keyword>
<dbReference type="Pfam" id="PF02133">
    <property type="entry name" value="Transp_cyt_pur"/>
    <property type="match status" value="1"/>
</dbReference>
<evidence type="ECO:0000256" key="3">
    <source>
        <dbReference type="ARBA" id="ARBA00022692"/>
    </source>
</evidence>
<keyword evidence="8" id="KW-1185">Reference proteome</keyword>
<feature type="transmembrane region" description="Helical" evidence="6">
    <location>
        <begin position="144"/>
        <end position="164"/>
    </location>
</feature>
<comment type="similarity">
    <text evidence="2">Belongs to the purine-cytosine permease (2.A.39) family.</text>
</comment>
<dbReference type="EMBL" id="BACD03000005">
    <property type="protein sequence ID" value="GAO46630.1"/>
    <property type="molecule type" value="Genomic_DNA"/>
</dbReference>
<name>A0A0E9NB45_SAICN</name>
<sequence>MYAATRPEIMSRNGHSPTLPVSINTAAKYRLPHQTPRTPSEVETLNPYRYIRELSIGSGQWAWWTVNVQIVKWIRRRCEDLGRIVYAVRVHRVRSQTIAVDLSSTRANMSWLINKIQLPDHHGVAASLWSNADLIPLPPSRRTWGPWAFVGFWAINNLCISTWQTGSSLLGLGLSVWQAMIAVIIARIIISLVAVFNGWVGAKWHIGFSVMSRYVWGIWGSYIALIQRIVLSIVWCGVQSYTGGLCITAMLSAIFPTYHNMKNTLPASAHMTTQQFVGFILYNLASLPIIYLPPEKTKVPFQYINGITAATMFSIMVWALATAHGAGPLLSQSSTLHSSTELGWGVVHGITTVIGSIAVGLTNQPDYSRFARKPGDQVWGQFGSIIIIGTIVPLMGCVTTAAAQKIFGELLWNPPDLVLRWLDDYSAKSRAAAFFAGLGLCMSQLGINTVDNAYSGGMDFAGLFPKYLNIRRGAYLTLAISILFQPWQLLSSASVFLTVLGGYSVFLGPLVGIQICDYWIIRRQQLKLSDLYLPSSDSIYWYKAGVNWRTIVAWVIGFAPALPGFISSVNPGIVVGPPAMRLNYLAFPLGFAISFLVFFGINRIFPPPGLGEVDDSDVFGTFTGEEAANMGIESYHAGRGDLVLEGEAKDTYNEVDVVASDLEKKIPRVSAAAHSM</sequence>
<feature type="transmembrane region" description="Helical" evidence="6">
    <location>
        <begin position="382"/>
        <end position="403"/>
    </location>
</feature>
<protein>
    <recommendedName>
        <fullName evidence="9">Uracil permease</fullName>
    </recommendedName>
</protein>
<dbReference type="Proteomes" id="UP000033140">
    <property type="component" value="Unassembled WGS sequence"/>
</dbReference>
<evidence type="ECO:0000256" key="1">
    <source>
        <dbReference type="ARBA" id="ARBA00004141"/>
    </source>
</evidence>
<feature type="transmembrane region" description="Helical" evidence="6">
    <location>
        <begin position="271"/>
        <end position="291"/>
    </location>
</feature>
<dbReference type="Gene3D" id="1.10.4160.10">
    <property type="entry name" value="Hydantoin permease"/>
    <property type="match status" value="1"/>
</dbReference>
<dbReference type="OMA" id="QVFGQWF"/>
<organism evidence="7 8">
    <name type="scientific">Saitoella complicata (strain BCRC 22490 / CBS 7301 / JCM 7358 / NBRC 10748 / NRRL Y-17804)</name>
    <dbReference type="NCBI Taxonomy" id="698492"/>
    <lineage>
        <taxon>Eukaryota</taxon>
        <taxon>Fungi</taxon>
        <taxon>Dikarya</taxon>
        <taxon>Ascomycota</taxon>
        <taxon>Taphrinomycotina</taxon>
        <taxon>Taphrinomycotina incertae sedis</taxon>
        <taxon>Saitoella</taxon>
    </lineage>
</organism>
<keyword evidence="5 6" id="KW-0472">Membrane</keyword>
<feature type="transmembrane region" description="Helical" evidence="6">
    <location>
        <begin position="303"/>
        <end position="321"/>
    </location>
</feature>
<comment type="subcellular location">
    <subcellularLocation>
        <location evidence="1">Membrane</location>
        <topology evidence="1">Multi-pass membrane protein</topology>
    </subcellularLocation>
</comment>
<dbReference type="PANTHER" id="PTHR30618">
    <property type="entry name" value="NCS1 FAMILY PURINE/PYRIMIDINE TRANSPORTER"/>
    <property type="match status" value="1"/>
</dbReference>
<comment type="caution">
    <text evidence="7">The sequence shown here is derived from an EMBL/GenBank/DDBJ whole genome shotgun (WGS) entry which is preliminary data.</text>
</comment>
<feature type="transmembrane region" description="Helical" evidence="6">
    <location>
        <begin position="241"/>
        <end position="259"/>
    </location>
</feature>
<dbReference type="AlphaFoldDB" id="A0A0E9NB45"/>
<dbReference type="CDD" id="cd11482">
    <property type="entry name" value="SLC-NCS1sbd_NRT1-like"/>
    <property type="match status" value="1"/>
</dbReference>
<feature type="transmembrane region" description="Helical" evidence="6">
    <location>
        <begin position="176"/>
        <end position="202"/>
    </location>
</feature>
<proteinExistence type="inferred from homology"/>